<comment type="caution">
    <text evidence="1">The sequence shown here is derived from an EMBL/GenBank/DDBJ whole genome shotgun (WGS) entry which is preliminary data.</text>
</comment>
<dbReference type="Proteomes" id="UP000717634">
    <property type="component" value="Unassembled WGS sequence"/>
</dbReference>
<reference evidence="1 2" key="1">
    <citation type="submission" date="2020-03" db="EMBL/GenBank/DDBJ databases">
        <title>Genomic Encyclopedia of Type Strains, Phase IV (KMG-V): Genome sequencing to study the core and pangenomes of soil and plant-associated prokaryotes.</title>
        <authorList>
            <person name="Whitman W."/>
        </authorList>
    </citation>
    <scope>NUCLEOTIDE SEQUENCE [LARGE SCALE GENOMIC DNA]</scope>
    <source>
        <strain evidence="1 2">1B</strain>
    </source>
</reference>
<gene>
    <name evidence="1" type="ORF">HBN54_004291</name>
</gene>
<evidence type="ECO:0008006" key="3">
    <source>
        <dbReference type="Google" id="ProtNLM"/>
    </source>
</evidence>
<proteinExistence type="predicted"/>
<keyword evidence="2" id="KW-1185">Reference proteome</keyword>
<evidence type="ECO:0000313" key="2">
    <source>
        <dbReference type="Proteomes" id="UP000717634"/>
    </source>
</evidence>
<organism evidence="1 2">
    <name type="scientific">Hymenobacter artigasi</name>
    <dbReference type="NCBI Taxonomy" id="2719616"/>
    <lineage>
        <taxon>Bacteria</taxon>
        <taxon>Pseudomonadati</taxon>
        <taxon>Bacteroidota</taxon>
        <taxon>Cytophagia</taxon>
        <taxon>Cytophagales</taxon>
        <taxon>Hymenobacteraceae</taxon>
        <taxon>Hymenobacter</taxon>
    </lineage>
</organism>
<name>A0ABX1HR77_9BACT</name>
<accession>A0ABX1HR77</accession>
<sequence length="29" mass="3586">MWEYSYANRAFRSDRGMQLLLHEYLNMSC</sequence>
<protein>
    <recommendedName>
        <fullName evidence="3">Transposase</fullName>
    </recommendedName>
</protein>
<dbReference type="EMBL" id="JAAVTK010000020">
    <property type="protein sequence ID" value="NKI91671.1"/>
    <property type="molecule type" value="Genomic_DNA"/>
</dbReference>
<evidence type="ECO:0000313" key="1">
    <source>
        <dbReference type="EMBL" id="NKI91671.1"/>
    </source>
</evidence>